<proteinExistence type="predicted"/>
<dbReference type="KEGG" id="oho:Oweho_1628"/>
<gene>
    <name evidence="2" type="ordered locus">Oweho_1628</name>
</gene>
<keyword evidence="1" id="KW-1133">Transmembrane helix</keyword>
<dbReference type="STRING" id="926562.Oweho_1628"/>
<keyword evidence="1" id="KW-0812">Transmembrane</keyword>
<evidence type="ECO:0000256" key="1">
    <source>
        <dbReference type="SAM" id="Phobius"/>
    </source>
</evidence>
<sequence length="115" mass="12632">MRTGPKNFIFFSSIICSLIFVGISIPLVNRNIGPNKFYGIRIDKAFESDAIWYDVNEYGGWAMIVAAAIILLGNILLFFFGKNLKVGAYTGIFVAILLSSLFAASGITSYYASQL</sequence>
<dbReference type="InterPro" id="IPR025962">
    <property type="entry name" value="SdpI/YhfL"/>
</dbReference>
<dbReference type="OrthoDB" id="34574at2"/>
<dbReference type="RefSeq" id="WP_014201972.1">
    <property type="nucleotide sequence ID" value="NC_016599.1"/>
</dbReference>
<dbReference type="HOGENOM" id="CLU_2106529_0_0_10"/>
<keyword evidence="3" id="KW-1185">Reference proteome</keyword>
<dbReference type="Pfam" id="PF13630">
    <property type="entry name" value="SdpI"/>
    <property type="match status" value="1"/>
</dbReference>
<protein>
    <recommendedName>
        <fullName evidence="4">SdpI/YhfL protein family</fullName>
    </recommendedName>
</protein>
<organism evidence="2 3">
    <name type="scientific">Owenweeksia hongkongensis (strain DSM 17368 / CIP 108786 / JCM 12287 / NRRL B-23963 / UST20020801)</name>
    <dbReference type="NCBI Taxonomy" id="926562"/>
    <lineage>
        <taxon>Bacteria</taxon>
        <taxon>Pseudomonadati</taxon>
        <taxon>Bacteroidota</taxon>
        <taxon>Flavobacteriia</taxon>
        <taxon>Flavobacteriales</taxon>
        <taxon>Owenweeksiaceae</taxon>
        <taxon>Owenweeksia</taxon>
    </lineage>
</organism>
<feature type="transmembrane region" description="Helical" evidence="1">
    <location>
        <begin position="7"/>
        <end position="28"/>
    </location>
</feature>
<evidence type="ECO:0000313" key="3">
    <source>
        <dbReference type="Proteomes" id="UP000005631"/>
    </source>
</evidence>
<dbReference type="AlphaFoldDB" id="G8QZX6"/>
<feature type="transmembrane region" description="Helical" evidence="1">
    <location>
        <begin position="58"/>
        <end position="80"/>
    </location>
</feature>
<evidence type="ECO:0008006" key="4">
    <source>
        <dbReference type="Google" id="ProtNLM"/>
    </source>
</evidence>
<dbReference type="EMBL" id="CP003156">
    <property type="protein sequence ID" value="AEV32616.1"/>
    <property type="molecule type" value="Genomic_DNA"/>
</dbReference>
<feature type="transmembrane region" description="Helical" evidence="1">
    <location>
        <begin position="92"/>
        <end position="112"/>
    </location>
</feature>
<evidence type="ECO:0000313" key="2">
    <source>
        <dbReference type="EMBL" id="AEV32616.1"/>
    </source>
</evidence>
<dbReference type="eggNOG" id="ENOG5033BI2">
    <property type="taxonomic scope" value="Bacteria"/>
</dbReference>
<accession>G8QZX6</accession>
<dbReference type="Proteomes" id="UP000005631">
    <property type="component" value="Chromosome"/>
</dbReference>
<name>G8QZX6_OWEHD</name>
<keyword evidence="1" id="KW-0472">Membrane</keyword>
<reference evidence="2 3" key="1">
    <citation type="journal article" date="2012" name="Stand. Genomic Sci.">
        <title>Genome sequence of the orange-pigmented seawater bacterium Owenweeksia hongkongensis type strain (UST20020801(T)).</title>
        <authorList>
            <person name="Riedel T."/>
            <person name="Held B."/>
            <person name="Nolan M."/>
            <person name="Lucas S."/>
            <person name="Lapidus A."/>
            <person name="Tice H."/>
            <person name="Del Rio T.G."/>
            <person name="Cheng J.F."/>
            <person name="Han C."/>
            <person name="Tapia R."/>
            <person name="Goodwin L.A."/>
            <person name="Pitluck S."/>
            <person name="Liolios K."/>
            <person name="Mavromatis K."/>
            <person name="Pagani I."/>
            <person name="Ivanova N."/>
            <person name="Mikhailova N."/>
            <person name="Pati A."/>
            <person name="Chen A."/>
            <person name="Palaniappan K."/>
            <person name="Rohde M."/>
            <person name="Tindall B.J."/>
            <person name="Detter J.C."/>
            <person name="Goker M."/>
            <person name="Woyke T."/>
            <person name="Bristow J."/>
            <person name="Eisen J.A."/>
            <person name="Markowitz V."/>
            <person name="Hugenholtz P."/>
            <person name="Klenk H.P."/>
            <person name="Kyrpides N.C."/>
        </authorList>
    </citation>
    <scope>NUCLEOTIDE SEQUENCE</scope>
    <source>
        <strain evidence="3">DSM 17368 / JCM 12287 / NRRL B-23963</strain>
    </source>
</reference>